<evidence type="ECO:0000313" key="6">
    <source>
        <dbReference type="EMBL" id="KAF9329059.1"/>
    </source>
</evidence>
<comment type="caution">
    <text evidence="6">The sequence shown here is derived from an EMBL/GenBank/DDBJ whole genome shotgun (WGS) entry which is preliminary data.</text>
</comment>
<organism evidence="6 7">
    <name type="scientific">Podila minutissima</name>
    <dbReference type="NCBI Taxonomy" id="64525"/>
    <lineage>
        <taxon>Eukaryota</taxon>
        <taxon>Fungi</taxon>
        <taxon>Fungi incertae sedis</taxon>
        <taxon>Mucoromycota</taxon>
        <taxon>Mortierellomycotina</taxon>
        <taxon>Mortierellomycetes</taxon>
        <taxon>Mortierellales</taxon>
        <taxon>Mortierellaceae</taxon>
        <taxon>Podila</taxon>
    </lineage>
</organism>
<keyword evidence="1" id="KW-0479">Metal-binding</keyword>
<dbReference type="Gene3D" id="1.25.40.10">
    <property type="entry name" value="Tetratricopeptide repeat domain"/>
    <property type="match status" value="1"/>
</dbReference>
<dbReference type="Pfam" id="PF01753">
    <property type="entry name" value="zf-MYND"/>
    <property type="match status" value="1"/>
</dbReference>
<dbReference type="SUPFAM" id="SSF144232">
    <property type="entry name" value="HIT/MYND zinc finger-like"/>
    <property type="match status" value="1"/>
</dbReference>
<proteinExistence type="predicted"/>
<keyword evidence="7" id="KW-1185">Reference proteome</keyword>
<reference evidence="6" key="1">
    <citation type="journal article" date="2020" name="Fungal Divers.">
        <title>Resolving the Mortierellaceae phylogeny through synthesis of multi-gene phylogenetics and phylogenomics.</title>
        <authorList>
            <person name="Vandepol N."/>
            <person name="Liber J."/>
            <person name="Desiro A."/>
            <person name="Na H."/>
            <person name="Kennedy M."/>
            <person name="Barry K."/>
            <person name="Grigoriev I.V."/>
            <person name="Miller A.N."/>
            <person name="O'Donnell K."/>
            <person name="Stajich J.E."/>
            <person name="Bonito G."/>
        </authorList>
    </citation>
    <scope>NUCLEOTIDE SEQUENCE</scope>
    <source>
        <strain evidence="6">NVP1</strain>
    </source>
</reference>
<evidence type="ECO:0000256" key="4">
    <source>
        <dbReference type="PROSITE-ProRule" id="PRU00134"/>
    </source>
</evidence>
<dbReference type="SUPFAM" id="SSF48452">
    <property type="entry name" value="TPR-like"/>
    <property type="match status" value="1"/>
</dbReference>
<dbReference type="EMBL" id="JAAAUY010000509">
    <property type="protein sequence ID" value="KAF9329059.1"/>
    <property type="molecule type" value="Genomic_DNA"/>
</dbReference>
<gene>
    <name evidence="6" type="ORF">BG006_007847</name>
</gene>
<keyword evidence="2 4" id="KW-0863">Zinc-finger</keyword>
<name>A0A9P5SJ71_9FUNG</name>
<dbReference type="Gene3D" id="6.10.140.2220">
    <property type="match status" value="1"/>
</dbReference>
<evidence type="ECO:0000256" key="2">
    <source>
        <dbReference type="ARBA" id="ARBA00022771"/>
    </source>
</evidence>
<dbReference type="InterPro" id="IPR011990">
    <property type="entry name" value="TPR-like_helical_dom_sf"/>
</dbReference>
<dbReference type="PROSITE" id="PS50865">
    <property type="entry name" value="ZF_MYND_2"/>
    <property type="match status" value="1"/>
</dbReference>
<evidence type="ECO:0000313" key="7">
    <source>
        <dbReference type="Proteomes" id="UP000696485"/>
    </source>
</evidence>
<evidence type="ECO:0000256" key="3">
    <source>
        <dbReference type="ARBA" id="ARBA00022833"/>
    </source>
</evidence>
<feature type="domain" description="MYND-type" evidence="5">
    <location>
        <begin position="390"/>
        <end position="442"/>
    </location>
</feature>
<evidence type="ECO:0000256" key="1">
    <source>
        <dbReference type="ARBA" id="ARBA00022723"/>
    </source>
</evidence>
<dbReference type="GO" id="GO:0008270">
    <property type="term" value="F:zinc ion binding"/>
    <property type="evidence" value="ECO:0007669"/>
    <property type="project" value="UniProtKB-KW"/>
</dbReference>
<dbReference type="Proteomes" id="UP000696485">
    <property type="component" value="Unassembled WGS sequence"/>
</dbReference>
<dbReference type="InterPro" id="IPR002893">
    <property type="entry name" value="Znf_MYND"/>
</dbReference>
<evidence type="ECO:0000259" key="5">
    <source>
        <dbReference type="PROSITE" id="PS50865"/>
    </source>
</evidence>
<protein>
    <recommendedName>
        <fullName evidence="5">MYND-type domain-containing protein</fullName>
    </recommendedName>
</protein>
<sequence length="444" mass="49822">MTDVQDPIAEVVAQTEQVSLEEAQENTHVHDENCTHDHEHEHDAAAAAAAAQQRNDYDLLETNNTKDKTTDPLVKNYFEAKELFEKSMTLLNAIPEGAEPELIEKHKDEIVEVTKGLMKAFLLDEKACVMNQRILKLAEQYEVYVQTHNPEGTSTATVDSEEEDAEQQTTIYTKDSVVFVIWILFSGQQWAHCVQTLSFAITEFEDIRPRMLELRASCKMALRDYKGCNEDLEQALEIQPSNVENHSMLGNVYYATHQAQEAIAHFKAFVEAAHPDSRTLPNAYYALATLTLQSIPSGSSKKKSNQALKQVSLLKEAQMYFQKAQGADLRFKELYGVVTAFNEIKRTAFMAFQSRSAGRNGTLQPAQTPALLEAAEALKKSFKTPGLLSCANCGRHDNIANEGRSEELKPKALLKCAKCNKVAYCSRPCQITHWNTTHKNTCKK</sequence>
<dbReference type="AlphaFoldDB" id="A0A9P5SJ71"/>
<accession>A0A9P5SJ71</accession>
<keyword evidence="3" id="KW-0862">Zinc</keyword>